<organism evidence="2 3">
    <name type="scientific">Sphingomonas colocasiae</name>
    <dbReference type="NCBI Taxonomy" id="1848973"/>
    <lineage>
        <taxon>Bacteria</taxon>
        <taxon>Pseudomonadati</taxon>
        <taxon>Pseudomonadota</taxon>
        <taxon>Alphaproteobacteria</taxon>
        <taxon>Sphingomonadales</taxon>
        <taxon>Sphingomonadaceae</taxon>
        <taxon>Sphingomonas</taxon>
    </lineage>
</organism>
<dbReference type="Proteomes" id="UP000706039">
    <property type="component" value="Unassembled WGS sequence"/>
</dbReference>
<protein>
    <submittedName>
        <fullName evidence="2">Acid phosphatase</fullName>
    </submittedName>
</protein>
<dbReference type="RefSeq" id="WP_222993059.1">
    <property type="nucleotide sequence ID" value="NZ_JAINVV010000013.1"/>
</dbReference>
<dbReference type="PANTHER" id="PTHR31284">
    <property type="entry name" value="ACID PHOSPHATASE-LIKE PROTEIN"/>
    <property type="match status" value="1"/>
</dbReference>
<dbReference type="InterPro" id="IPR006423">
    <property type="entry name" value="Lipo_e_P4"/>
</dbReference>
<dbReference type="InterPro" id="IPR005519">
    <property type="entry name" value="Acid_phosphat_B-like"/>
</dbReference>
<dbReference type="SFLD" id="SFLDS00003">
    <property type="entry name" value="Haloacid_Dehalogenase"/>
    <property type="match status" value="1"/>
</dbReference>
<dbReference type="SFLD" id="SFLDG01125">
    <property type="entry name" value="C1.1:_Acid_Phosphatase_Like"/>
    <property type="match status" value="1"/>
</dbReference>
<keyword evidence="3" id="KW-1185">Reference proteome</keyword>
<evidence type="ECO:0000313" key="2">
    <source>
        <dbReference type="EMBL" id="MBY8825832.1"/>
    </source>
</evidence>
<accession>A0ABS7PWU3</accession>
<dbReference type="EMBL" id="JAINVV010000013">
    <property type="protein sequence ID" value="MBY8825832.1"/>
    <property type="molecule type" value="Genomic_DNA"/>
</dbReference>
<dbReference type="PANTHER" id="PTHR31284:SF10">
    <property type="entry name" value="ACID PHOSPHATASE-LIKE PROTEIN"/>
    <property type="match status" value="1"/>
</dbReference>
<dbReference type="Pfam" id="PF03767">
    <property type="entry name" value="Acid_phosphat_B"/>
    <property type="match status" value="1"/>
</dbReference>
<dbReference type="InterPro" id="IPR036412">
    <property type="entry name" value="HAD-like_sf"/>
</dbReference>
<dbReference type="SUPFAM" id="SSF56784">
    <property type="entry name" value="HAD-like"/>
    <property type="match status" value="1"/>
</dbReference>
<gene>
    <name evidence="2" type="ORF">K7G82_26250</name>
</gene>
<keyword evidence="1" id="KW-0732">Signal</keyword>
<evidence type="ECO:0000313" key="3">
    <source>
        <dbReference type="Proteomes" id="UP000706039"/>
    </source>
</evidence>
<comment type="caution">
    <text evidence="2">The sequence shown here is derived from an EMBL/GenBank/DDBJ whole genome shotgun (WGS) entry which is preliminary data.</text>
</comment>
<sequence length="287" mass="29909">MLACVAALGGCATAGPSTPSAPVAALPSTPAPGFQYLYGSGEAGALSIQAFRALLDHVSAQAKARPKDSVVLADGATLDAPVFVPCNDKPFAVVFDVDETLVLNLGFEEWDARRGGGPFDSAMWDRWEKTGAGAVSPVPGAVFAVNALRAQGVAVVFNTNRAAVNAAGTVAAIRAAGLGDAVHGETLFLSGDDAMGSRKDGRRRTISARYCVLALGGDQLGDFSDLFNTIRSVPDRRMAAIRGRIAQLWGAGWFALPNPVYGSGLKGGFEDIFPADKRWAEPAEKEK</sequence>
<dbReference type="InterPro" id="IPR023214">
    <property type="entry name" value="HAD_sf"/>
</dbReference>
<dbReference type="Gene3D" id="3.40.50.1000">
    <property type="entry name" value="HAD superfamily/HAD-like"/>
    <property type="match status" value="1"/>
</dbReference>
<evidence type="ECO:0000256" key="1">
    <source>
        <dbReference type="ARBA" id="ARBA00022729"/>
    </source>
</evidence>
<reference evidence="2 3" key="1">
    <citation type="submission" date="2021-08" db="EMBL/GenBank/DDBJ databases">
        <authorList>
            <person name="Tuo L."/>
        </authorList>
    </citation>
    <scope>NUCLEOTIDE SEQUENCE [LARGE SCALE GENOMIC DNA]</scope>
    <source>
        <strain evidence="2 3">JCM 31229</strain>
    </source>
</reference>
<name>A0ABS7PWU3_9SPHN</name>
<proteinExistence type="predicted"/>